<proteinExistence type="predicted"/>
<evidence type="ECO:0000313" key="1">
    <source>
        <dbReference type="EMBL" id="CAH1453370.1"/>
    </source>
</evidence>
<accession>A0AAU9PSP7</accession>
<gene>
    <name evidence="1" type="ORF">LVIROSA_LOCUS38614</name>
</gene>
<keyword evidence="2" id="KW-1185">Reference proteome</keyword>
<dbReference type="EMBL" id="CAKMRJ010005745">
    <property type="protein sequence ID" value="CAH1453370.1"/>
    <property type="molecule type" value="Genomic_DNA"/>
</dbReference>
<protein>
    <submittedName>
        <fullName evidence="1">Uncharacterized protein</fullName>
    </submittedName>
</protein>
<reference evidence="1 2" key="1">
    <citation type="submission" date="2022-01" db="EMBL/GenBank/DDBJ databases">
        <authorList>
            <person name="Xiong W."/>
            <person name="Schranz E."/>
        </authorList>
    </citation>
    <scope>NUCLEOTIDE SEQUENCE [LARGE SCALE GENOMIC DNA]</scope>
</reference>
<dbReference type="Proteomes" id="UP001157418">
    <property type="component" value="Unassembled WGS sequence"/>
</dbReference>
<dbReference type="AlphaFoldDB" id="A0AAU9PSP7"/>
<sequence>MQKKEIGTLCWVSWSQLKSTSLDNMIQDGRGGDGLPATAERRWRGWQPYCWLFLLLVVHNTKGKGKAVTGFQGCLSSCLIEKESKEESVVVYGGGAWSTKTVVATSGVWAVGSGRV</sequence>
<organism evidence="1 2">
    <name type="scientific">Lactuca virosa</name>
    <dbReference type="NCBI Taxonomy" id="75947"/>
    <lineage>
        <taxon>Eukaryota</taxon>
        <taxon>Viridiplantae</taxon>
        <taxon>Streptophyta</taxon>
        <taxon>Embryophyta</taxon>
        <taxon>Tracheophyta</taxon>
        <taxon>Spermatophyta</taxon>
        <taxon>Magnoliopsida</taxon>
        <taxon>eudicotyledons</taxon>
        <taxon>Gunneridae</taxon>
        <taxon>Pentapetalae</taxon>
        <taxon>asterids</taxon>
        <taxon>campanulids</taxon>
        <taxon>Asterales</taxon>
        <taxon>Asteraceae</taxon>
        <taxon>Cichorioideae</taxon>
        <taxon>Cichorieae</taxon>
        <taxon>Lactucinae</taxon>
        <taxon>Lactuca</taxon>
    </lineage>
</organism>
<comment type="caution">
    <text evidence="1">The sequence shown here is derived from an EMBL/GenBank/DDBJ whole genome shotgun (WGS) entry which is preliminary data.</text>
</comment>
<evidence type="ECO:0000313" key="2">
    <source>
        <dbReference type="Proteomes" id="UP001157418"/>
    </source>
</evidence>
<name>A0AAU9PSP7_9ASTR</name>